<protein>
    <submittedName>
        <fullName evidence="1">Uncharacterized protein</fullName>
    </submittedName>
</protein>
<accession>A0A1F7GIN2</accession>
<organism evidence="1 2">
    <name type="scientific">Candidatus Roizmanbacteria bacterium RIFCSPHIGHO2_01_FULL_39_24</name>
    <dbReference type="NCBI Taxonomy" id="1802032"/>
    <lineage>
        <taxon>Bacteria</taxon>
        <taxon>Candidatus Roizmaniibacteriota</taxon>
    </lineage>
</organism>
<proteinExistence type="predicted"/>
<reference evidence="1 2" key="1">
    <citation type="journal article" date="2016" name="Nat. Commun.">
        <title>Thousands of microbial genomes shed light on interconnected biogeochemical processes in an aquifer system.</title>
        <authorList>
            <person name="Anantharaman K."/>
            <person name="Brown C.T."/>
            <person name="Hug L.A."/>
            <person name="Sharon I."/>
            <person name="Castelle C.J."/>
            <person name="Probst A.J."/>
            <person name="Thomas B.C."/>
            <person name="Singh A."/>
            <person name="Wilkins M.J."/>
            <person name="Karaoz U."/>
            <person name="Brodie E.L."/>
            <person name="Williams K.H."/>
            <person name="Hubbard S.S."/>
            <person name="Banfield J.F."/>
        </authorList>
    </citation>
    <scope>NUCLEOTIDE SEQUENCE [LARGE SCALE GENOMIC DNA]</scope>
</reference>
<dbReference type="Proteomes" id="UP000176850">
    <property type="component" value="Unassembled WGS sequence"/>
</dbReference>
<evidence type="ECO:0000313" key="2">
    <source>
        <dbReference type="Proteomes" id="UP000176850"/>
    </source>
</evidence>
<name>A0A1F7GIN2_9BACT</name>
<comment type="caution">
    <text evidence="1">The sequence shown here is derived from an EMBL/GenBank/DDBJ whole genome shotgun (WGS) entry which is preliminary data.</text>
</comment>
<sequence length="160" mass="17946">MNDERRRFHTGFAEPGRLYSVPPAQLDEIFGVPEEWHSDWMSDSIGFVRTSEELPGGMSDVEHGLLLLGRGYESFTFIRARLTELGIEDVVDRTSVGKVFRFQSFDVCHDESGFIADPTINPEPFIGSVEKLTASRDIIENIRARIVEAEQVAVSGQVIT</sequence>
<dbReference type="AlphaFoldDB" id="A0A1F7GIN2"/>
<gene>
    <name evidence="1" type="ORF">A2799_01890</name>
</gene>
<evidence type="ECO:0000313" key="1">
    <source>
        <dbReference type="EMBL" id="OGK18735.1"/>
    </source>
</evidence>
<dbReference type="EMBL" id="MFZH01000027">
    <property type="protein sequence ID" value="OGK18735.1"/>
    <property type="molecule type" value="Genomic_DNA"/>
</dbReference>